<proteinExistence type="inferred from homology"/>
<accession>A0A8J2YAQ3</accession>
<dbReference type="RefSeq" id="WP_188647727.1">
    <property type="nucleotide sequence ID" value="NZ_BMHQ01000006.1"/>
</dbReference>
<dbReference type="PANTHER" id="PTHR43297:SF2">
    <property type="entry name" value="DIPEPTIDE TRANSPORT ATP-BINDING PROTEIN DPPD"/>
    <property type="match status" value="1"/>
</dbReference>
<reference evidence="9" key="1">
    <citation type="journal article" date="2014" name="Int. J. Syst. Evol. Microbiol.">
        <title>Complete genome sequence of Corynebacterium casei LMG S-19264T (=DSM 44701T), isolated from a smear-ripened cheese.</title>
        <authorList>
            <consortium name="US DOE Joint Genome Institute (JGI-PGF)"/>
            <person name="Walter F."/>
            <person name="Albersmeier A."/>
            <person name="Kalinowski J."/>
            <person name="Ruckert C."/>
        </authorList>
    </citation>
    <scope>NUCLEOTIDE SEQUENCE</scope>
    <source>
        <strain evidence="9">CGMCC 1.15179</strain>
    </source>
</reference>
<evidence type="ECO:0000259" key="8">
    <source>
        <dbReference type="PROSITE" id="PS50893"/>
    </source>
</evidence>
<evidence type="ECO:0000256" key="2">
    <source>
        <dbReference type="ARBA" id="ARBA00005417"/>
    </source>
</evidence>
<organism evidence="9 10">
    <name type="scientific">Marinithermofilum abyssi</name>
    <dbReference type="NCBI Taxonomy" id="1571185"/>
    <lineage>
        <taxon>Bacteria</taxon>
        <taxon>Bacillati</taxon>
        <taxon>Bacillota</taxon>
        <taxon>Bacilli</taxon>
        <taxon>Bacillales</taxon>
        <taxon>Thermoactinomycetaceae</taxon>
        <taxon>Marinithermofilum</taxon>
    </lineage>
</organism>
<dbReference type="GO" id="GO:0016887">
    <property type="term" value="F:ATP hydrolysis activity"/>
    <property type="evidence" value="ECO:0007669"/>
    <property type="project" value="InterPro"/>
</dbReference>
<dbReference type="InterPro" id="IPR017871">
    <property type="entry name" value="ABC_transporter-like_CS"/>
</dbReference>
<keyword evidence="4" id="KW-1003">Cell membrane</keyword>
<dbReference type="GO" id="GO:0005524">
    <property type="term" value="F:ATP binding"/>
    <property type="evidence" value="ECO:0007669"/>
    <property type="project" value="UniProtKB-KW"/>
</dbReference>
<dbReference type="InterPro" id="IPR050388">
    <property type="entry name" value="ABC_Ni/Peptide_Import"/>
</dbReference>
<dbReference type="EMBL" id="BMHQ01000006">
    <property type="protein sequence ID" value="GGE18031.1"/>
    <property type="molecule type" value="Genomic_DNA"/>
</dbReference>
<dbReference type="Proteomes" id="UP000625210">
    <property type="component" value="Unassembled WGS sequence"/>
</dbReference>
<dbReference type="Pfam" id="PF00005">
    <property type="entry name" value="ABC_tran"/>
    <property type="match status" value="1"/>
</dbReference>
<evidence type="ECO:0000313" key="10">
    <source>
        <dbReference type="Proteomes" id="UP000625210"/>
    </source>
</evidence>
<keyword evidence="10" id="KW-1185">Reference proteome</keyword>
<feature type="domain" description="ABC transporter" evidence="8">
    <location>
        <begin position="5"/>
        <end position="256"/>
    </location>
</feature>
<evidence type="ECO:0000313" key="9">
    <source>
        <dbReference type="EMBL" id="GGE18031.1"/>
    </source>
</evidence>
<dbReference type="InterPro" id="IPR003593">
    <property type="entry name" value="AAA+_ATPase"/>
</dbReference>
<dbReference type="NCBIfam" id="TIGR01727">
    <property type="entry name" value="oligo_HPY"/>
    <property type="match status" value="1"/>
</dbReference>
<evidence type="ECO:0000256" key="5">
    <source>
        <dbReference type="ARBA" id="ARBA00022741"/>
    </source>
</evidence>
<dbReference type="CDD" id="cd03257">
    <property type="entry name" value="ABC_NikE_OppD_transporters"/>
    <property type="match status" value="1"/>
</dbReference>
<comment type="subcellular location">
    <subcellularLocation>
        <location evidence="1">Cell membrane</location>
        <topology evidence="1">Peripheral membrane protein</topology>
    </subcellularLocation>
</comment>
<evidence type="ECO:0000256" key="4">
    <source>
        <dbReference type="ARBA" id="ARBA00022475"/>
    </source>
</evidence>
<keyword evidence="7" id="KW-0472">Membrane</keyword>
<dbReference type="InterPro" id="IPR027417">
    <property type="entry name" value="P-loop_NTPase"/>
</dbReference>
<gene>
    <name evidence="9" type="primary">oppD</name>
    <name evidence="9" type="ORF">GCM10011571_19800</name>
</gene>
<dbReference type="FunFam" id="3.40.50.300:FF:000016">
    <property type="entry name" value="Oligopeptide ABC transporter ATP-binding component"/>
    <property type="match status" value="1"/>
</dbReference>
<dbReference type="SUPFAM" id="SSF52540">
    <property type="entry name" value="P-loop containing nucleoside triphosphate hydrolases"/>
    <property type="match status" value="1"/>
</dbReference>
<evidence type="ECO:0000256" key="6">
    <source>
        <dbReference type="ARBA" id="ARBA00022840"/>
    </source>
</evidence>
<dbReference type="InterPro" id="IPR003439">
    <property type="entry name" value="ABC_transporter-like_ATP-bd"/>
</dbReference>
<sequence>MKTILEIKDLHVNFKTYAGEVHAVRGVNLYLNKGEALAIVGESGSGKSVTAQSIMRLLPSPPAEIKQGEILFDGKDILKLSEKEMFQIRGSEIGMIFQDPMTSLNPTMTVGKQIMEGLKWHQKLSNTEARQRAIEMLRLVGIPTPEKRVNQYPHEFSGGMRQRAMIAIALACNPKILIADEPTTALDVTIQAQILELMKELQHKTETAIILITHDLGVVAEFAQRVAVMYGGKVVETGKVDDIFYRSRHPYTWGLMGSMPRLDLKQEDALTPIPGSPPDLFDPPKGCPFADRCPHAMHICHEEMPEVMNVSDSHQVSCWLEHPQAPSVHEGVRVNLTTKTV</sequence>
<dbReference type="GO" id="GO:0015833">
    <property type="term" value="P:peptide transport"/>
    <property type="evidence" value="ECO:0007669"/>
    <property type="project" value="InterPro"/>
</dbReference>
<evidence type="ECO:0000256" key="1">
    <source>
        <dbReference type="ARBA" id="ARBA00004202"/>
    </source>
</evidence>
<keyword evidence="5" id="KW-0547">Nucleotide-binding</keyword>
<dbReference type="PROSITE" id="PS00211">
    <property type="entry name" value="ABC_TRANSPORTER_1"/>
    <property type="match status" value="1"/>
</dbReference>
<comment type="caution">
    <text evidence="9">The sequence shown here is derived from an EMBL/GenBank/DDBJ whole genome shotgun (WGS) entry which is preliminary data.</text>
</comment>
<dbReference type="PANTHER" id="PTHR43297">
    <property type="entry name" value="OLIGOPEPTIDE TRANSPORT ATP-BINDING PROTEIN APPD"/>
    <property type="match status" value="1"/>
</dbReference>
<dbReference type="InterPro" id="IPR013563">
    <property type="entry name" value="Oligopep_ABC_C"/>
</dbReference>
<dbReference type="Pfam" id="PF08352">
    <property type="entry name" value="oligo_HPY"/>
    <property type="match status" value="1"/>
</dbReference>
<comment type="similarity">
    <text evidence="2">Belongs to the ABC transporter superfamily.</text>
</comment>
<dbReference type="PROSITE" id="PS50893">
    <property type="entry name" value="ABC_TRANSPORTER_2"/>
    <property type="match status" value="1"/>
</dbReference>
<dbReference type="Gene3D" id="3.40.50.300">
    <property type="entry name" value="P-loop containing nucleotide triphosphate hydrolases"/>
    <property type="match status" value="1"/>
</dbReference>
<keyword evidence="3" id="KW-0813">Transport</keyword>
<keyword evidence="6 9" id="KW-0067">ATP-binding</keyword>
<dbReference type="GO" id="GO:0005886">
    <property type="term" value="C:plasma membrane"/>
    <property type="evidence" value="ECO:0007669"/>
    <property type="project" value="UniProtKB-SubCell"/>
</dbReference>
<evidence type="ECO:0000256" key="3">
    <source>
        <dbReference type="ARBA" id="ARBA00022448"/>
    </source>
</evidence>
<reference evidence="9" key="2">
    <citation type="submission" date="2020-09" db="EMBL/GenBank/DDBJ databases">
        <authorList>
            <person name="Sun Q."/>
            <person name="Zhou Y."/>
        </authorList>
    </citation>
    <scope>NUCLEOTIDE SEQUENCE</scope>
    <source>
        <strain evidence="9">CGMCC 1.15179</strain>
    </source>
</reference>
<dbReference type="SMART" id="SM00382">
    <property type="entry name" value="AAA"/>
    <property type="match status" value="1"/>
</dbReference>
<dbReference type="AlphaFoldDB" id="A0A8J2YAQ3"/>
<protein>
    <submittedName>
        <fullName evidence="9">Oligopeptide transport ATP-binding protein OppD</fullName>
    </submittedName>
</protein>
<name>A0A8J2YAQ3_9BACL</name>
<evidence type="ECO:0000256" key="7">
    <source>
        <dbReference type="ARBA" id="ARBA00023136"/>
    </source>
</evidence>